<keyword evidence="5" id="KW-0694">RNA-binding</keyword>
<evidence type="ECO:0000256" key="5">
    <source>
        <dbReference type="HAMAP-Rule" id="MF_00362"/>
    </source>
</evidence>
<comment type="function">
    <text evidence="5">Forms part of the ribosomal stalk, playing a central role in the interaction of the ribosome with GTP-bound translation factors.</text>
</comment>
<dbReference type="InterPro" id="IPR043141">
    <property type="entry name" value="Ribosomal_uL10-like_sf"/>
</dbReference>
<keyword evidence="5" id="KW-0699">rRNA-binding</keyword>
<evidence type="ECO:0000256" key="3">
    <source>
        <dbReference type="ARBA" id="ARBA00023274"/>
    </source>
</evidence>
<dbReference type="CDD" id="cd05797">
    <property type="entry name" value="Ribosomal_L10"/>
    <property type="match status" value="1"/>
</dbReference>
<dbReference type="Proteomes" id="UP001191004">
    <property type="component" value="Unassembled WGS sequence"/>
</dbReference>
<dbReference type="HAMAP" id="MF_00362">
    <property type="entry name" value="Ribosomal_uL10"/>
    <property type="match status" value="1"/>
</dbReference>
<keyword evidence="7" id="KW-1185">Reference proteome</keyword>
<dbReference type="SUPFAM" id="SSF160369">
    <property type="entry name" value="Ribosomal protein L10-like"/>
    <property type="match status" value="1"/>
</dbReference>
<sequence>MAISKDKKNTLVADLTELLSNAKLTAYANYQGLSVADLEDLRKSAREQGVKIKIVKNRLVRVAMNEIAVYKDTDTTHLTGQLVYAISDSDEVAPAKILADFGKTHKALKLVGGFSEAGRMIDTAEITALAALPSKNELVAQVVAQLLSPVNDSISGLSGGLSGIVSGLEAKLEA</sequence>
<reference evidence="6 7" key="1">
    <citation type="journal article" date="2018" name="bioRxiv">
        <title>Evidence of independent acquisition and adaption of ultra-small bacteria to human hosts across the highly diverse yet reduced genomes of the phylum Saccharibacteria.</title>
        <authorList>
            <person name="McLean J.S."/>
            <person name="Bor B."/>
            <person name="To T.T."/>
            <person name="Liu Q."/>
            <person name="Kearns K.A."/>
            <person name="Solden L.M."/>
            <person name="Wrighton K.C."/>
            <person name="He X."/>
            <person name="Shi W."/>
        </authorList>
    </citation>
    <scope>NUCLEOTIDE SEQUENCE [LARGE SCALE GENOMIC DNA]</scope>
    <source>
        <strain evidence="6 7">TM7_KMM_G3_1_HOT_351</strain>
    </source>
</reference>
<dbReference type="Pfam" id="PF00466">
    <property type="entry name" value="Ribosomal_L10"/>
    <property type="match status" value="1"/>
</dbReference>
<accession>A0ABY0FJH7</accession>
<keyword evidence="2 5" id="KW-0689">Ribosomal protein</keyword>
<organism evidence="6 7">
    <name type="scientific">Candidatus Nanosyncoccus nanoralicus</name>
    <dbReference type="NCBI Taxonomy" id="2171996"/>
    <lineage>
        <taxon>Bacteria</taxon>
        <taxon>Candidatus Saccharimonadota</taxon>
        <taxon>Candidatus Nanosyncoccalia</taxon>
        <taxon>Candidatus Nanosyncoccales</taxon>
        <taxon>Candidatus Nanosyncoccaceae</taxon>
        <taxon>Candidatus Nanosyncoccus</taxon>
    </lineage>
</organism>
<dbReference type="Gene3D" id="3.30.70.1730">
    <property type="match status" value="1"/>
</dbReference>
<comment type="similarity">
    <text evidence="1 5">Belongs to the universal ribosomal protein uL10 family.</text>
</comment>
<comment type="subunit">
    <text evidence="5">Part of the ribosomal stalk of the 50S ribosomal subunit. The N-terminus interacts with L11 and the large rRNA to form the base of the stalk. The C-terminus forms an elongated spine to which L12 dimers bind in a sequential fashion forming a multimeric L10(L12)X complex.</text>
</comment>
<keyword evidence="3 5" id="KW-0687">Ribonucleoprotein</keyword>
<evidence type="ECO:0000256" key="1">
    <source>
        <dbReference type="ARBA" id="ARBA00008889"/>
    </source>
</evidence>
<dbReference type="InterPro" id="IPR022973">
    <property type="entry name" value="Ribosomal_uL10_bac"/>
</dbReference>
<dbReference type="NCBIfam" id="NF000955">
    <property type="entry name" value="PRK00099.1-1"/>
    <property type="match status" value="1"/>
</dbReference>
<dbReference type="GO" id="GO:0005840">
    <property type="term" value="C:ribosome"/>
    <property type="evidence" value="ECO:0007669"/>
    <property type="project" value="UniProtKB-KW"/>
</dbReference>
<dbReference type="RefSeq" id="WP_129605168.1">
    <property type="nucleotide sequence ID" value="NZ_PRLL01000022.1"/>
</dbReference>
<evidence type="ECO:0000256" key="4">
    <source>
        <dbReference type="ARBA" id="ARBA00035202"/>
    </source>
</evidence>
<dbReference type="PANTHER" id="PTHR11560">
    <property type="entry name" value="39S RIBOSOMAL PROTEIN L10, MITOCHONDRIAL"/>
    <property type="match status" value="1"/>
</dbReference>
<dbReference type="EMBL" id="PRLL01000022">
    <property type="protein sequence ID" value="RYC73206.1"/>
    <property type="molecule type" value="Genomic_DNA"/>
</dbReference>
<comment type="caution">
    <text evidence="6">The sequence shown here is derived from an EMBL/GenBank/DDBJ whole genome shotgun (WGS) entry which is preliminary data.</text>
</comment>
<gene>
    <name evidence="5 6" type="primary">rplJ</name>
    <name evidence="6" type="ORF">G3KMM_00499</name>
</gene>
<dbReference type="InterPro" id="IPR001790">
    <property type="entry name" value="Ribosomal_uL10"/>
</dbReference>
<reference evidence="6 7" key="2">
    <citation type="journal article" date="2020" name="Cell Rep.">
        <title>Acquisition and Adaptation of Ultra-small Parasitic Reduced Genome Bacteria to Mammalian Hosts.</title>
        <authorList>
            <person name="McLean J.S."/>
            <person name="Bor B."/>
            <person name="Kerns K.A."/>
            <person name="Liu Q."/>
            <person name="To T.T."/>
            <person name="Solden L."/>
            <person name="Hendrickson E.L."/>
            <person name="Wrighton K."/>
            <person name="Shi W."/>
            <person name="He X."/>
        </authorList>
    </citation>
    <scope>NUCLEOTIDE SEQUENCE [LARGE SCALE GENOMIC DNA]</scope>
    <source>
        <strain evidence="6 7">TM7_KMM_G3_1_HOT_351</strain>
    </source>
</reference>
<name>A0ABY0FJH7_9BACT</name>
<evidence type="ECO:0000256" key="2">
    <source>
        <dbReference type="ARBA" id="ARBA00022980"/>
    </source>
</evidence>
<protein>
    <recommendedName>
        <fullName evidence="4 5">Large ribosomal subunit protein uL10</fullName>
    </recommendedName>
</protein>
<proteinExistence type="inferred from homology"/>
<evidence type="ECO:0000313" key="6">
    <source>
        <dbReference type="EMBL" id="RYC73206.1"/>
    </source>
</evidence>
<dbReference type="InterPro" id="IPR047865">
    <property type="entry name" value="Ribosomal_uL10_bac_type"/>
</dbReference>
<evidence type="ECO:0000313" key="7">
    <source>
        <dbReference type="Proteomes" id="UP001191004"/>
    </source>
</evidence>